<dbReference type="InterPro" id="IPR024572">
    <property type="entry name" value="RcnB"/>
</dbReference>
<dbReference type="AlphaFoldDB" id="A0A9C9TIR3"/>
<gene>
    <name evidence="3" type="ORF">ENH89_21315</name>
</gene>
<organism evidence="3 4">
    <name type="scientific">Aurantimonas coralicida</name>
    <dbReference type="NCBI Taxonomy" id="182270"/>
    <lineage>
        <taxon>Bacteria</taxon>
        <taxon>Pseudomonadati</taxon>
        <taxon>Pseudomonadota</taxon>
        <taxon>Alphaproteobacteria</taxon>
        <taxon>Hyphomicrobiales</taxon>
        <taxon>Aurantimonadaceae</taxon>
        <taxon>Aurantimonas</taxon>
    </lineage>
</organism>
<feature type="signal peptide" evidence="2">
    <location>
        <begin position="1"/>
        <end position="39"/>
    </location>
</feature>
<feature type="transmembrane region" description="Helical" evidence="1">
    <location>
        <begin position="108"/>
        <end position="125"/>
    </location>
</feature>
<accession>A0A9C9TIR3</accession>
<sequence length="126" mass="13955">MAWLLLRRKQRRIVMMKSLAIALGLAVAVPATTTVPAFAHDAKTTYRAAAPSRTLRRASKDTRHAADWRRRGAHLPATARGPVVSNWQRHGLRRPPSGHRWVKVDNDYILFATATGIIASIVAASR</sequence>
<dbReference type="Proteomes" id="UP000885680">
    <property type="component" value="Unassembled WGS sequence"/>
</dbReference>
<protein>
    <submittedName>
        <fullName evidence="3">Transmembrane signal peptide protein</fullName>
    </submittedName>
</protein>
<proteinExistence type="predicted"/>
<keyword evidence="2" id="KW-0732">Signal</keyword>
<feature type="chain" id="PRO_5038417083" evidence="2">
    <location>
        <begin position="40"/>
        <end position="126"/>
    </location>
</feature>
<dbReference type="Pfam" id="PF11776">
    <property type="entry name" value="RcnB"/>
    <property type="match status" value="1"/>
</dbReference>
<keyword evidence="1" id="KW-0472">Membrane</keyword>
<dbReference type="EMBL" id="DRGN01000301">
    <property type="protein sequence ID" value="HEU02805.1"/>
    <property type="molecule type" value="Genomic_DNA"/>
</dbReference>
<keyword evidence="1 3" id="KW-0812">Transmembrane</keyword>
<evidence type="ECO:0000313" key="3">
    <source>
        <dbReference type="EMBL" id="HEU02805.1"/>
    </source>
</evidence>
<evidence type="ECO:0000256" key="1">
    <source>
        <dbReference type="SAM" id="Phobius"/>
    </source>
</evidence>
<dbReference type="Gene3D" id="3.10.450.160">
    <property type="entry name" value="inner membrane protein cigr"/>
    <property type="match status" value="1"/>
</dbReference>
<name>A0A9C9TIR3_9HYPH</name>
<reference evidence="3" key="1">
    <citation type="journal article" date="2020" name="mSystems">
        <title>Genome- and Community-Level Interaction Insights into Carbon Utilization and Element Cycling Functions of Hydrothermarchaeota in Hydrothermal Sediment.</title>
        <authorList>
            <person name="Zhou Z."/>
            <person name="Liu Y."/>
            <person name="Xu W."/>
            <person name="Pan J."/>
            <person name="Luo Z.H."/>
            <person name="Li M."/>
        </authorList>
    </citation>
    <scope>NUCLEOTIDE SEQUENCE</scope>
    <source>
        <strain evidence="3">HyVt-347</strain>
    </source>
</reference>
<comment type="caution">
    <text evidence="3">The sequence shown here is derived from an EMBL/GenBank/DDBJ whole genome shotgun (WGS) entry which is preliminary data.</text>
</comment>
<evidence type="ECO:0000256" key="2">
    <source>
        <dbReference type="SAM" id="SignalP"/>
    </source>
</evidence>
<keyword evidence="1" id="KW-1133">Transmembrane helix</keyword>
<evidence type="ECO:0000313" key="4">
    <source>
        <dbReference type="Proteomes" id="UP000885680"/>
    </source>
</evidence>